<evidence type="ECO:0000256" key="1">
    <source>
        <dbReference type="ARBA" id="ARBA00004141"/>
    </source>
</evidence>
<dbReference type="Pfam" id="PF01040">
    <property type="entry name" value="UbiA"/>
    <property type="match status" value="1"/>
</dbReference>
<evidence type="ECO:0000256" key="9">
    <source>
        <dbReference type="SAM" id="Phobius"/>
    </source>
</evidence>
<evidence type="ECO:0000256" key="4">
    <source>
        <dbReference type="ARBA" id="ARBA00022475"/>
    </source>
</evidence>
<evidence type="ECO:0000313" key="10">
    <source>
        <dbReference type="EMBL" id="MFC6438623.1"/>
    </source>
</evidence>
<keyword evidence="6 9" id="KW-0812">Transmembrane</keyword>
<evidence type="ECO:0000256" key="2">
    <source>
        <dbReference type="ARBA" id="ARBA00004863"/>
    </source>
</evidence>
<feature type="transmembrane region" description="Helical" evidence="9">
    <location>
        <begin position="38"/>
        <end position="57"/>
    </location>
</feature>
<dbReference type="RefSeq" id="WP_131259490.1">
    <property type="nucleotide sequence ID" value="NZ_JBHSUS010000001.1"/>
</dbReference>
<keyword evidence="4" id="KW-1003">Cell membrane</keyword>
<feature type="transmembrane region" description="Helical" evidence="9">
    <location>
        <begin position="143"/>
        <end position="164"/>
    </location>
</feature>
<keyword evidence="8 9" id="KW-0472">Membrane</keyword>
<evidence type="ECO:0000256" key="5">
    <source>
        <dbReference type="ARBA" id="ARBA00022679"/>
    </source>
</evidence>
<dbReference type="PANTHER" id="PTHR13929">
    <property type="entry name" value="1,4-DIHYDROXY-2-NAPHTHOATE OCTAPRENYLTRANSFERASE"/>
    <property type="match status" value="1"/>
</dbReference>
<dbReference type="CDD" id="cd13962">
    <property type="entry name" value="PT_UbiA_UBIAD1"/>
    <property type="match status" value="1"/>
</dbReference>
<accession>A0ABW1XEE9</accession>
<evidence type="ECO:0000256" key="8">
    <source>
        <dbReference type="ARBA" id="ARBA00023136"/>
    </source>
</evidence>
<dbReference type="EMBL" id="JBHSUS010000001">
    <property type="protein sequence ID" value="MFC6438623.1"/>
    <property type="molecule type" value="Genomic_DNA"/>
</dbReference>
<gene>
    <name evidence="10" type="ORF">ACFP85_00415</name>
</gene>
<dbReference type="PANTHER" id="PTHR13929:SF0">
    <property type="entry name" value="UBIA PRENYLTRANSFERASE DOMAIN-CONTAINING PROTEIN 1"/>
    <property type="match status" value="1"/>
</dbReference>
<feature type="transmembrane region" description="Helical" evidence="9">
    <location>
        <begin position="118"/>
        <end position="136"/>
    </location>
</feature>
<dbReference type="InterPro" id="IPR044878">
    <property type="entry name" value="UbiA_sf"/>
</dbReference>
<proteinExistence type="predicted"/>
<comment type="subcellular location">
    <subcellularLocation>
        <location evidence="1">Membrane</location>
        <topology evidence="1">Multi-pass membrane protein</topology>
    </subcellularLocation>
</comment>
<feature type="transmembrane region" description="Helical" evidence="9">
    <location>
        <begin position="92"/>
        <end position="112"/>
    </location>
</feature>
<keyword evidence="5" id="KW-0808">Transferase</keyword>
<dbReference type="Gene3D" id="1.10.357.140">
    <property type="entry name" value="UbiA prenyltransferase"/>
    <property type="match status" value="1"/>
</dbReference>
<evidence type="ECO:0000256" key="7">
    <source>
        <dbReference type="ARBA" id="ARBA00022989"/>
    </source>
</evidence>
<comment type="pathway">
    <text evidence="2">Quinol/quinone metabolism; menaquinone biosynthesis.</text>
</comment>
<reference evidence="11" key="1">
    <citation type="journal article" date="2019" name="Int. J. Syst. Evol. Microbiol.">
        <title>The Global Catalogue of Microorganisms (GCM) 10K type strain sequencing project: providing services to taxonomists for standard genome sequencing and annotation.</title>
        <authorList>
            <consortium name="The Broad Institute Genomics Platform"/>
            <consortium name="The Broad Institute Genome Sequencing Center for Infectious Disease"/>
            <person name="Wu L."/>
            <person name="Ma J."/>
        </authorList>
    </citation>
    <scope>NUCLEOTIDE SEQUENCE [LARGE SCALE GENOMIC DNA]</scope>
    <source>
        <strain evidence="11">CGMCC 1.16031</strain>
    </source>
</reference>
<evidence type="ECO:0000313" key="11">
    <source>
        <dbReference type="Proteomes" id="UP001596364"/>
    </source>
</evidence>
<comment type="caution">
    <text evidence="10">The sequence shown here is derived from an EMBL/GenBank/DDBJ whole genome shotgun (WGS) entry which is preliminary data.</text>
</comment>
<dbReference type="InterPro" id="IPR026046">
    <property type="entry name" value="UBIAD1"/>
</dbReference>
<keyword evidence="11" id="KW-1185">Reference proteome</keyword>
<name>A0ABW1XEE9_9ALTE</name>
<dbReference type="InterPro" id="IPR000537">
    <property type="entry name" value="UbiA_prenyltransferase"/>
</dbReference>
<evidence type="ECO:0000256" key="3">
    <source>
        <dbReference type="ARBA" id="ARBA00022428"/>
    </source>
</evidence>
<feature type="transmembrane region" description="Helical" evidence="9">
    <location>
        <begin position="170"/>
        <end position="193"/>
    </location>
</feature>
<keyword evidence="7 9" id="KW-1133">Transmembrane helix</keyword>
<evidence type="ECO:0000256" key="6">
    <source>
        <dbReference type="ARBA" id="ARBA00022692"/>
    </source>
</evidence>
<dbReference type="Proteomes" id="UP001596364">
    <property type="component" value="Unassembled WGS sequence"/>
</dbReference>
<protein>
    <submittedName>
        <fullName evidence="10">Prenyltransferase</fullName>
    </submittedName>
</protein>
<sequence length="298" mass="31675">MLKALLGVIRVPFLLLAPLCVFAGSALALHEQGAFNGLVFSLCIVIALTAHSAVNALNEWHDFKTGLDSLTTRTPFNGGSGTLQAHPHFAPIALFIGIIMLLICMAAGIWLSMLTSPWLLLAGLVGLLIVTAYTPIITRHPLLCLIAPGLGFAALIMGGSYVVMGGHINLSLLLLVLASAMLLNNLLLVNQFPDITADAHSGRRTLPIVFDQHVSRQVVLAQFITSSLLLGLLAWHMANWALLLAAALPLLGIHIFRGIGASAQADPSAMLNAQRLTVLVNLVTPALISLLLSAPFWF</sequence>
<feature type="transmembrane region" description="Helical" evidence="9">
    <location>
        <begin position="276"/>
        <end position="297"/>
    </location>
</feature>
<organism evidence="10 11">
    <name type="scientific">Pseudobowmanella zhangzhouensis</name>
    <dbReference type="NCBI Taxonomy" id="1537679"/>
    <lineage>
        <taxon>Bacteria</taxon>
        <taxon>Pseudomonadati</taxon>
        <taxon>Pseudomonadota</taxon>
        <taxon>Gammaproteobacteria</taxon>
        <taxon>Alteromonadales</taxon>
        <taxon>Alteromonadaceae</taxon>
    </lineage>
</organism>
<keyword evidence="3" id="KW-0474">Menaquinone biosynthesis</keyword>
<feature type="transmembrane region" description="Helical" evidence="9">
    <location>
        <begin position="240"/>
        <end position="256"/>
    </location>
</feature>